<accession>A0A917EQL9</accession>
<evidence type="ECO:0000256" key="1">
    <source>
        <dbReference type="SAM" id="MobiDB-lite"/>
    </source>
</evidence>
<feature type="region of interest" description="Disordered" evidence="1">
    <location>
        <begin position="111"/>
        <end position="131"/>
    </location>
</feature>
<comment type="caution">
    <text evidence="3">The sequence shown here is derived from an EMBL/GenBank/DDBJ whole genome shotgun (WGS) entry which is preliminary data.</text>
</comment>
<sequence length="131" mass="14500">MDVHQEWPAEWLRGVLELCVLRAVADGPTYGYQISARLEQGGLGKVKGGTLYPLLKRFEAKEWVDVDWRPGEGGPGRKYYVLTARGSQRLQQMSALWTEFTATTAALLQDAGPAQVGPDEIEAEPVEEPQT</sequence>
<dbReference type="AlphaFoldDB" id="A0A917EQL9"/>
<evidence type="ECO:0000313" key="3">
    <source>
        <dbReference type="EMBL" id="GGE66677.1"/>
    </source>
</evidence>
<dbReference type="EMBL" id="BMIS01000004">
    <property type="protein sequence ID" value="GGE66677.1"/>
    <property type="molecule type" value="Genomic_DNA"/>
</dbReference>
<dbReference type="Gene3D" id="1.10.10.10">
    <property type="entry name" value="Winged helix-like DNA-binding domain superfamily/Winged helix DNA-binding domain"/>
    <property type="match status" value="1"/>
</dbReference>
<feature type="domain" description="Transcription regulator PadR N-terminal" evidence="2">
    <location>
        <begin position="20"/>
        <end position="91"/>
    </location>
</feature>
<dbReference type="InterPro" id="IPR036388">
    <property type="entry name" value="WH-like_DNA-bd_sf"/>
</dbReference>
<dbReference type="RefSeq" id="WP_188683794.1">
    <property type="nucleotide sequence ID" value="NZ_BMIS01000004.1"/>
</dbReference>
<proteinExistence type="predicted"/>
<organism evidence="3 4">
    <name type="scientific">Nesterenkonia cremea</name>
    <dbReference type="NCBI Taxonomy" id="1882340"/>
    <lineage>
        <taxon>Bacteria</taxon>
        <taxon>Bacillati</taxon>
        <taxon>Actinomycetota</taxon>
        <taxon>Actinomycetes</taxon>
        <taxon>Micrococcales</taxon>
        <taxon>Micrococcaceae</taxon>
        <taxon>Nesterenkonia</taxon>
    </lineage>
</organism>
<gene>
    <name evidence="3" type="ORF">GCM10011401_12480</name>
</gene>
<dbReference type="InterPro" id="IPR052509">
    <property type="entry name" value="Metal_resp_DNA-bind_regulator"/>
</dbReference>
<keyword evidence="4" id="KW-1185">Reference proteome</keyword>
<name>A0A917EQL9_9MICC</name>
<evidence type="ECO:0000259" key="2">
    <source>
        <dbReference type="Pfam" id="PF03551"/>
    </source>
</evidence>
<dbReference type="Pfam" id="PF03551">
    <property type="entry name" value="PadR"/>
    <property type="match status" value="1"/>
</dbReference>
<dbReference type="SUPFAM" id="SSF46785">
    <property type="entry name" value="Winged helix' DNA-binding domain"/>
    <property type="match status" value="1"/>
</dbReference>
<dbReference type="Proteomes" id="UP000633136">
    <property type="component" value="Unassembled WGS sequence"/>
</dbReference>
<feature type="compositionally biased region" description="Acidic residues" evidence="1">
    <location>
        <begin position="119"/>
        <end position="131"/>
    </location>
</feature>
<protein>
    <submittedName>
        <fullName evidence="3">Transcriptional regulator</fullName>
    </submittedName>
</protein>
<reference evidence="3" key="2">
    <citation type="submission" date="2020-09" db="EMBL/GenBank/DDBJ databases">
        <authorList>
            <person name="Sun Q."/>
            <person name="Zhou Y."/>
        </authorList>
    </citation>
    <scope>NUCLEOTIDE SEQUENCE</scope>
    <source>
        <strain evidence="3">CGMCC 1.15388</strain>
    </source>
</reference>
<dbReference type="PANTHER" id="PTHR33169">
    <property type="entry name" value="PADR-FAMILY TRANSCRIPTIONAL REGULATOR"/>
    <property type="match status" value="1"/>
</dbReference>
<evidence type="ECO:0000313" key="4">
    <source>
        <dbReference type="Proteomes" id="UP000633136"/>
    </source>
</evidence>
<dbReference type="InterPro" id="IPR005149">
    <property type="entry name" value="Tscrpt_reg_PadR_N"/>
</dbReference>
<dbReference type="InterPro" id="IPR036390">
    <property type="entry name" value="WH_DNA-bd_sf"/>
</dbReference>
<reference evidence="3" key="1">
    <citation type="journal article" date="2014" name="Int. J. Syst. Evol. Microbiol.">
        <title>Complete genome sequence of Corynebacterium casei LMG S-19264T (=DSM 44701T), isolated from a smear-ripened cheese.</title>
        <authorList>
            <consortium name="US DOE Joint Genome Institute (JGI-PGF)"/>
            <person name="Walter F."/>
            <person name="Albersmeier A."/>
            <person name="Kalinowski J."/>
            <person name="Ruckert C."/>
        </authorList>
    </citation>
    <scope>NUCLEOTIDE SEQUENCE</scope>
    <source>
        <strain evidence="3">CGMCC 1.15388</strain>
    </source>
</reference>
<dbReference type="PANTHER" id="PTHR33169:SF14">
    <property type="entry name" value="TRANSCRIPTIONAL REGULATOR RV3488"/>
    <property type="match status" value="1"/>
</dbReference>